<feature type="signal peptide" evidence="1">
    <location>
        <begin position="1"/>
        <end position="19"/>
    </location>
</feature>
<keyword evidence="3" id="KW-1185">Reference proteome</keyword>
<accession>A0A4U5NWY1</accession>
<dbReference type="Proteomes" id="UP000298663">
    <property type="component" value="Unassembled WGS sequence"/>
</dbReference>
<dbReference type="OrthoDB" id="4473401at2759"/>
<sequence length="171" mass="19018">MSLRVRIFVGFCLLGLAIGADREKKYAMDVDWNVCVLESQANVESGFGLSSFWSCQDALKKIQPGTCVGPKTPTPRPRKWGSLKSEYQCPEVTCPSTHYCSDKYETACCLPENDKIYGEAMSDKCPDGSKAYGFGYGTSFKPLLASNCKDMICYYNCVQVNKHFAKCCMSK</sequence>
<organism evidence="2 3">
    <name type="scientific">Steinernema carpocapsae</name>
    <name type="common">Entomopathogenic nematode</name>
    <dbReference type="NCBI Taxonomy" id="34508"/>
    <lineage>
        <taxon>Eukaryota</taxon>
        <taxon>Metazoa</taxon>
        <taxon>Ecdysozoa</taxon>
        <taxon>Nematoda</taxon>
        <taxon>Chromadorea</taxon>
        <taxon>Rhabditida</taxon>
        <taxon>Tylenchina</taxon>
        <taxon>Panagrolaimomorpha</taxon>
        <taxon>Strongyloidoidea</taxon>
        <taxon>Steinernematidae</taxon>
        <taxon>Steinernema</taxon>
    </lineage>
</organism>
<evidence type="ECO:0000313" key="3">
    <source>
        <dbReference type="Proteomes" id="UP000298663"/>
    </source>
</evidence>
<protein>
    <recommendedName>
        <fullName evidence="4">WAP domain-containing protein</fullName>
    </recommendedName>
</protein>
<dbReference type="AlphaFoldDB" id="A0A4U5NWY1"/>
<comment type="caution">
    <text evidence="2">The sequence shown here is derived from an EMBL/GenBank/DDBJ whole genome shotgun (WGS) entry which is preliminary data.</text>
</comment>
<dbReference type="EMBL" id="AZBU02000003">
    <property type="protein sequence ID" value="TKR88099.1"/>
    <property type="molecule type" value="Genomic_DNA"/>
</dbReference>
<evidence type="ECO:0000313" key="2">
    <source>
        <dbReference type="EMBL" id="TKR88099.1"/>
    </source>
</evidence>
<reference evidence="2 3" key="2">
    <citation type="journal article" date="2019" name="G3 (Bethesda)">
        <title>Hybrid Assembly of the Genome of the Entomopathogenic Nematode Steinernema carpocapsae Identifies the X-Chromosome.</title>
        <authorList>
            <person name="Serra L."/>
            <person name="Macchietto M."/>
            <person name="Macias-Munoz A."/>
            <person name="McGill C.J."/>
            <person name="Rodriguez I.M."/>
            <person name="Rodriguez B."/>
            <person name="Murad R."/>
            <person name="Mortazavi A."/>
        </authorList>
    </citation>
    <scope>NUCLEOTIDE SEQUENCE [LARGE SCALE GENOMIC DNA]</scope>
    <source>
        <strain evidence="2 3">ALL</strain>
    </source>
</reference>
<feature type="chain" id="PRO_5020947206" description="WAP domain-containing protein" evidence="1">
    <location>
        <begin position="20"/>
        <end position="171"/>
    </location>
</feature>
<proteinExistence type="predicted"/>
<evidence type="ECO:0000256" key="1">
    <source>
        <dbReference type="SAM" id="SignalP"/>
    </source>
</evidence>
<name>A0A4U5NWY1_STECR</name>
<reference evidence="2 3" key="1">
    <citation type="journal article" date="2015" name="Genome Biol.">
        <title>Comparative genomics of Steinernema reveals deeply conserved gene regulatory networks.</title>
        <authorList>
            <person name="Dillman A.R."/>
            <person name="Macchietto M."/>
            <person name="Porter C.F."/>
            <person name="Rogers A."/>
            <person name="Williams B."/>
            <person name="Antoshechkin I."/>
            <person name="Lee M.M."/>
            <person name="Goodwin Z."/>
            <person name="Lu X."/>
            <person name="Lewis E.E."/>
            <person name="Goodrich-Blair H."/>
            <person name="Stock S.P."/>
            <person name="Adams B.J."/>
            <person name="Sternberg P.W."/>
            <person name="Mortazavi A."/>
        </authorList>
    </citation>
    <scope>NUCLEOTIDE SEQUENCE [LARGE SCALE GENOMIC DNA]</scope>
    <source>
        <strain evidence="2 3">ALL</strain>
    </source>
</reference>
<evidence type="ECO:0008006" key="4">
    <source>
        <dbReference type="Google" id="ProtNLM"/>
    </source>
</evidence>
<gene>
    <name evidence="2" type="ORF">L596_012391</name>
</gene>
<keyword evidence="1" id="KW-0732">Signal</keyword>